<dbReference type="GO" id="GO:0005886">
    <property type="term" value="C:plasma membrane"/>
    <property type="evidence" value="ECO:0007669"/>
    <property type="project" value="TreeGrafter"/>
</dbReference>
<feature type="region of interest" description="Disordered" evidence="2">
    <location>
        <begin position="1"/>
        <end position="129"/>
    </location>
</feature>
<dbReference type="CDD" id="cd15886">
    <property type="entry name" value="SNARE_SEC9N"/>
    <property type="match status" value="1"/>
</dbReference>
<name>A0A8H6II35_9AGAR</name>
<dbReference type="Gene3D" id="1.20.5.110">
    <property type="match status" value="2"/>
</dbReference>
<evidence type="ECO:0000313" key="5">
    <source>
        <dbReference type="Proteomes" id="UP000521943"/>
    </source>
</evidence>
<dbReference type="PANTHER" id="PTHR19305:SF9">
    <property type="entry name" value="SYNAPTOSOMAL-ASSOCIATED PROTEIN 29"/>
    <property type="match status" value="1"/>
</dbReference>
<protein>
    <submittedName>
        <fullName evidence="4">Protein transporter SEC9</fullName>
    </submittedName>
</protein>
<dbReference type="Proteomes" id="UP000521943">
    <property type="component" value="Unassembled WGS sequence"/>
</dbReference>
<dbReference type="GO" id="GO:0006887">
    <property type="term" value="P:exocytosis"/>
    <property type="evidence" value="ECO:0007669"/>
    <property type="project" value="TreeGrafter"/>
</dbReference>
<dbReference type="GO" id="GO:0031201">
    <property type="term" value="C:SNARE complex"/>
    <property type="evidence" value="ECO:0007669"/>
    <property type="project" value="TreeGrafter"/>
</dbReference>
<comment type="similarity">
    <text evidence="1">Belongs to the SNAP-25 family.</text>
</comment>
<evidence type="ECO:0000256" key="2">
    <source>
        <dbReference type="SAM" id="MobiDB-lite"/>
    </source>
</evidence>
<evidence type="ECO:0000256" key="1">
    <source>
        <dbReference type="ARBA" id="ARBA00009480"/>
    </source>
</evidence>
<dbReference type="SMART" id="SM00397">
    <property type="entry name" value="t_SNARE"/>
    <property type="match status" value="2"/>
</dbReference>
<dbReference type="GO" id="GO:0019905">
    <property type="term" value="F:syntaxin binding"/>
    <property type="evidence" value="ECO:0007669"/>
    <property type="project" value="TreeGrafter"/>
</dbReference>
<organism evidence="4 5">
    <name type="scientific">Ephemerocybe angulata</name>
    <dbReference type="NCBI Taxonomy" id="980116"/>
    <lineage>
        <taxon>Eukaryota</taxon>
        <taxon>Fungi</taxon>
        <taxon>Dikarya</taxon>
        <taxon>Basidiomycota</taxon>
        <taxon>Agaricomycotina</taxon>
        <taxon>Agaricomycetes</taxon>
        <taxon>Agaricomycetidae</taxon>
        <taxon>Agaricales</taxon>
        <taxon>Agaricineae</taxon>
        <taxon>Psathyrellaceae</taxon>
        <taxon>Ephemerocybe</taxon>
    </lineage>
</organism>
<evidence type="ECO:0000313" key="4">
    <source>
        <dbReference type="EMBL" id="KAF6765941.1"/>
    </source>
</evidence>
<dbReference type="OrthoDB" id="18679at2759"/>
<dbReference type="CDD" id="cd15857">
    <property type="entry name" value="SNARE_SEC9C"/>
    <property type="match status" value="1"/>
</dbReference>
<dbReference type="GO" id="GO:0006906">
    <property type="term" value="P:vesicle fusion"/>
    <property type="evidence" value="ECO:0007669"/>
    <property type="project" value="TreeGrafter"/>
</dbReference>
<dbReference type="PROSITE" id="PS50192">
    <property type="entry name" value="T_SNARE"/>
    <property type="match status" value="1"/>
</dbReference>
<dbReference type="InterPro" id="IPR000727">
    <property type="entry name" value="T_SNARE_dom"/>
</dbReference>
<feature type="compositionally biased region" description="Basic and acidic residues" evidence="2">
    <location>
        <begin position="219"/>
        <end position="250"/>
    </location>
</feature>
<feature type="region of interest" description="Disordered" evidence="2">
    <location>
        <begin position="219"/>
        <end position="271"/>
    </location>
</feature>
<dbReference type="SUPFAM" id="SSF58038">
    <property type="entry name" value="SNARE fusion complex"/>
    <property type="match status" value="2"/>
</dbReference>
<comment type="caution">
    <text evidence="4">The sequence shown here is derived from an EMBL/GenBank/DDBJ whole genome shotgun (WGS) entry which is preliminary data.</text>
</comment>
<reference evidence="4 5" key="1">
    <citation type="submission" date="2020-07" db="EMBL/GenBank/DDBJ databases">
        <title>Comparative genomics of pyrophilous fungi reveals a link between fire events and developmental genes.</title>
        <authorList>
            <consortium name="DOE Joint Genome Institute"/>
            <person name="Steindorff A.S."/>
            <person name="Carver A."/>
            <person name="Calhoun S."/>
            <person name="Stillman K."/>
            <person name="Liu H."/>
            <person name="Lipzen A."/>
            <person name="Pangilinan J."/>
            <person name="Labutti K."/>
            <person name="Bruns T.D."/>
            <person name="Grigoriev I.V."/>
        </authorList>
    </citation>
    <scope>NUCLEOTIDE SEQUENCE [LARGE SCALE GENOMIC DNA]</scope>
    <source>
        <strain evidence="4 5">CBS 144469</strain>
    </source>
</reference>
<feature type="compositionally biased region" description="Pro residues" evidence="2">
    <location>
        <begin position="15"/>
        <end position="24"/>
    </location>
</feature>
<keyword evidence="5" id="KW-1185">Reference proteome</keyword>
<sequence>MSWFKKKDHNAIPAVPQPSAPAPGAPRYTPQTYVPSRDAGLYDSVGYTSQQQRAAGGSAEPQLDSNAFGDRYGRNRGIGDPYSRGGGEADNDRSELFSGYNPQKAGSGRFFDGPNVAGSGNPPGQETEEDIEGIKTQTRYVKQESVNSTRNALRLAREAEETARNTLGRLGDQSEKLANTERHLDVSKGYSARAEDKTDELKQLNKSIFRPVITWNKDAKRAAQEAKIQSRYDEERDEREKAMMDIRETQNRLGKATSYGEDQDNLLGGSRHMKTADQLNTRKEQRKRFQFEATASDDELEDELDDNLDEVGDAVKRLKALGMTMGQELDSQNERITRIEGKTVGLDNRIFRNTERLKKIK</sequence>
<dbReference type="GO" id="GO:0005484">
    <property type="term" value="F:SNAP receptor activity"/>
    <property type="evidence" value="ECO:0007669"/>
    <property type="project" value="TreeGrafter"/>
</dbReference>
<gene>
    <name evidence="4" type="ORF">DFP72DRAFT_1974</name>
</gene>
<evidence type="ECO:0000259" key="3">
    <source>
        <dbReference type="PROSITE" id="PS50192"/>
    </source>
</evidence>
<dbReference type="PANTHER" id="PTHR19305">
    <property type="entry name" value="SYNAPTOSOMAL ASSOCIATED PROTEIN"/>
    <property type="match status" value="1"/>
</dbReference>
<dbReference type="AlphaFoldDB" id="A0A8H6II35"/>
<accession>A0A8H6II35</accession>
<proteinExistence type="inferred from homology"/>
<dbReference type="EMBL" id="JACGCI010000001">
    <property type="protein sequence ID" value="KAF6765941.1"/>
    <property type="molecule type" value="Genomic_DNA"/>
</dbReference>
<feature type="domain" description="T-SNARE coiled-coil homology" evidence="3">
    <location>
        <begin position="298"/>
        <end position="360"/>
    </location>
</feature>